<dbReference type="PANTHER" id="PTHR33570:SF2">
    <property type="entry name" value="CARBOXYMUCONOLACTONE DECARBOXYLASE-LIKE DOMAIN-CONTAINING PROTEIN"/>
    <property type="match status" value="1"/>
</dbReference>
<dbReference type="Pfam" id="PF02627">
    <property type="entry name" value="CMD"/>
    <property type="match status" value="1"/>
</dbReference>
<dbReference type="InterPro" id="IPR029032">
    <property type="entry name" value="AhpD-like"/>
</dbReference>
<protein>
    <recommendedName>
        <fullName evidence="1">Carboxymuconolactone decarboxylase-like domain-containing protein</fullName>
    </recommendedName>
</protein>
<name>A0A074JUU5_9RHOB</name>
<dbReference type="GO" id="GO:0051920">
    <property type="term" value="F:peroxiredoxin activity"/>
    <property type="evidence" value="ECO:0007669"/>
    <property type="project" value="InterPro"/>
</dbReference>
<evidence type="ECO:0000313" key="2">
    <source>
        <dbReference type="EMBL" id="KEO61471.1"/>
    </source>
</evidence>
<dbReference type="InterPro" id="IPR003779">
    <property type="entry name" value="CMD-like"/>
</dbReference>
<keyword evidence="3" id="KW-1185">Reference proteome</keyword>
<organism evidence="2 3">
    <name type="scientific">Thioclava indica</name>
    <dbReference type="NCBI Taxonomy" id="1353528"/>
    <lineage>
        <taxon>Bacteria</taxon>
        <taxon>Pseudomonadati</taxon>
        <taxon>Pseudomonadota</taxon>
        <taxon>Alphaproteobacteria</taxon>
        <taxon>Rhodobacterales</taxon>
        <taxon>Paracoccaceae</taxon>
        <taxon>Thioclava</taxon>
    </lineage>
</organism>
<gene>
    <name evidence="2" type="ORF">DT23_00465</name>
</gene>
<dbReference type="OrthoDB" id="9801400at2"/>
<dbReference type="RefSeq" id="WP_038127108.1">
    <property type="nucleotide sequence ID" value="NZ_AUNB01000001.1"/>
</dbReference>
<feature type="domain" description="Carboxymuconolactone decarboxylase-like" evidence="1">
    <location>
        <begin position="42"/>
        <end position="125"/>
    </location>
</feature>
<dbReference type="Proteomes" id="UP000027471">
    <property type="component" value="Unassembled WGS sequence"/>
</dbReference>
<sequence>MTQDFTKLFQAMVEQSHEMARAMNPALESFSPSAFEKFIPSMPKDMLEMFFGKTFNREGLDARTRFLVTIAGLVVTGSQGEPQLRLAIRNALESGATQREIAEAIFQMSMFGGVPAMSRGLEIAQAVFNEIGDESAGENA</sequence>
<proteinExistence type="predicted"/>
<dbReference type="eggNOG" id="COG0599">
    <property type="taxonomic scope" value="Bacteria"/>
</dbReference>
<accession>A0A074JUU5</accession>
<evidence type="ECO:0000259" key="1">
    <source>
        <dbReference type="Pfam" id="PF02627"/>
    </source>
</evidence>
<dbReference type="STRING" id="1353528.DT23_00465"/>
<reference evidence="2 3" key="1">
    <citation type="journal article" date="2015" name="Antonie Van Leeuwenhoek">
        <title>Thioclava indica sp. nov., isolated from surface seawater of the Indian Ocean.</title>
        <authorList>
            <person name="Liu Y."/>
            <person name="Lai Q."/>
            <person name="Du J."/>
            <person name="Xu H."/>
            <person name="Jiang L."/>
            <person name="Shao Z."/>
        </authorList>
    </citation>
    <scope>NUCLEOTIDE SEQUENCE [LARGE SCALE GENOMIC DNA]</scope>
    <source>
        <strain evidence="2 3">DT23-4</strain>
    </source>
</reference>
<dbReference type="PANTHER" id="PTHR33570">
    <property type="entry name" value="4-CARBOXYMUCONOLACTONE DECARBOXYLASE FAMILY PROTEIN"/>
    <property type="match status" value="1"/>
</dbReference>
<dbReference type="Gene3D" id="1.20.1290.10">
    <property type="entry name" value="AhpD-like"/>
    <property type="match status" value="1"/>
</dbReference>
<dbReference type="InterPro" id="IPR052512">
    <property type="entry name" value="4CMD/NDH-1_regulator"/>
</dbReference>
<dbReference type="EMBL" id="AUNB01000001">
    <property type="protein sequence ID" value="KEO61471.1"/>
    <property type="molecule type" value="Genomic_DNA"/>
</dbReference>
<evidence type="ECO:0000313" key="3">
    <source>
        <dbReference type="Proteomes" id="UP000027471"/>
    </source>
</evidence>
<comment type="caution">
    <text evidence="2">The sequence shown here is derived from an EMBL/GenBank/DDBJ whole genome shotgun (WGS) entry which is preliminary data.</text>
</comment>
<dbReference type="AlphaFoldDB" id="A0A074JUU5"/>
<dbReference type="SUPFAM" id="SSF69118">
    <property type="entry name" value="AhpD-like"/>
    <property type="match status" value="1"/>
</dbReference>